<name>A0A328BG63_9BACT</name>
<proteinExistence type="predicted"/>
<dbReference type="Gene3D" id="3.40.630.10">
    <property type="entry name" value="Zn peptidases"/>
    <property type="match status" value="1"/>
</dbReference>
<reference evidence="3" key="1">
    <citation type="submission" date="2018-05" db="EMBL/GenBank/DDBJ databases">
        <authorList>
            <person name="Nie L."/>
        </authorList>
    </citation>
    <scope>NUCLEOTIDE SEQUENCE [LARGE SCALE GENOMIC DNA]</scope>
    <source>
        <strain evidence="3">NL</strain>
    </source>
</reference>
<evidence type="ECO:0000259" key="1">
    <source>
        <dbReference type="Pfam" id="PF04389"/>
    </source>
</evidence>
<comment type="caution">
    <text evidence="2">The sequence shown here is derived from an EMBL/GenBank/DDBJ whole genome shotgun (WGS) entry which is preliminary data.</text>
</comment>
<dbReference type="AlphaFoldDB" id="A0A328BG63"/>
<dbReference type="SUPFAM" id="SSF53187">
    <property type="entry name" value="Zn-dependent exopeptidases"/>
    <property type="match status" value="1"/>
</dbReference>
<dbReference type="InterPro" id="IPR007484">
    <property type="entry name" value="Peptidase_M28"/>
</dbReference>
<evidence type="ECO:0000313" key="2">
    <source>
        <dbReference type="EMBL" id="RAK65675.1"/>
    </source>
</evidence>
<dbReference type="Pfam" id="PF04389">
    <property type="entry name" value="Peptidase_M28"/>
    <property type="match status" value="1"/>
</dbReference>
<protein>
    <submittedName>
        <fullName evidence="2">Peptidase M28</fullName>
    </submittedName>
</protein>
<dbReference type="PANTHER" id="PTHR12147:SF26">
    <property type="entry name" value="PEPTIDASE M28 DOMAIN-CONTAINING PROTEIN"/>
    <property type="match status" value="1"/>
</dbReference>
<keyword evidence="3" id="KW-1185">Reference proteome</keyword>
<dbReference type="RefSeq" id="WP_111478587.1">
    <property type="nucleotide sequence ID" value="NZ_QHKM01000004.1"/>
</dbReference>
<gene>
    <name evidence="2" type="ORF">DLM85_13175</name>
</gene>
<dbReference type="InterPro" id="IPR045175">
    <property type="entry name" value="M28_fam"/>
</dbReference>
<dbReference type="GO" id="GO:0006508">
    <property type="term" value="P:proteolysis"/>
    <property type="evidence" value="ECO:0007669"/>
    <property type="project" value="InterPro"/>
</dbReference>
<dbReference type="Proteomes" id="UP000248553">
    <property type="component" value="Unassembled WGS sequence"/>
</dbReference>
<organism evidence="2 3">
    <name type="scientific">Hymenobacter edaphi</name>
    <dbReference type="NCBI Taxonomy" id="2211146"/>
    <lineage>
        <taxon>Bacteria</taxon>
        <taxon>Pseudomonadati</taxon>
        <taxon>Bacteroidota</taxon>
        <taxon>Cytophagia</taxon>
        <taxon>Cytophagales</taxon>
        <taxon>Hymenobacteraceae</taxon>
        <taxon>Hymenobacter</taxon>
    </lineage>
</organism>
<feature type="domain" description="Peptidase M28" evidence="1">
    <location>
        <begin position="62"/>
        <end position="277"/>
    </location>
</feature>
<accession>A0A328BG63</accession>
<dbReference type="EMBL" id="QHKM01000004">
    <property type="protein sequence ID" value="RAK65675.1"/>
    <property type="molecule type" value="Genomic_DNA"/>
</dbReference>
<dbReference type="OrthoDB" id="9789219at2"/>
<dbReference type="GO" id="GO:0008235">
    <property type="term" value="F:metalloexopeptidase activity"/>
    <property type="evidence" value="ECO:0007669"/>
    <property type="project" value="InterPro"/>
</dbReference>
<sequence>MPADQARLYADVKFLTELHPARNYRNLTSLNRAADYIKAEFGKLGCRVTEQAFTVAGRRYRNVIACFGPTDGERVVVGAHYDVCDDTPGADDNASAVAGLLETARLLHARAPQLTRPVELVAYPNEEPPFFATEDMGSFVHAQALHEADVPVRAMLCYEMIGYFSDQPGSQRFPNDALAALFPSTGNFIIVVGRDGEEAFARRVQQLMQGAARLDVQRINLPDSLSLAGLSDHRNYWHFGFPAVMINDTAFLRNPHYHQPSDTIDTLDFRRMAEVVNGAVAAVLALATE</sequence>
<dbReference type="PANTHER" id="PTHR12147">
    <property type="entry name" value="METALLOPEPTIDASE M28 FAMILY MEMBER"/>
    <property type="match status" value="1"/>
</dbReference>
<evidence type="ECO:0000313" key="3">
    <source>
        <dbReference type="Proteomes" id="UP000248553"/>
    </source>
</evidence>